<evidence type="ECO:0000256" key="1">
    <source>
        <dbReference type="SAM" id="SignalP"/>
    </source>
</evidence>
<evidence type="ECO:0000313" key="3">
    <source>
        <dbReference type="Proteomes" id="UP000093748"/>
    </source>
</evidence>
<organism evidence="2 3">
    <name type="scientific">Rhizobium loti</name>
    <name type="common">Mesorhizobium loti</name>
    <dbReference type="NCBI Taxonomy" id="381"/>
    <lineage>
        <taxon>Bacteria</taxon>
        <taxon>Pseudomonadati</taxon>
        <taxon>Pseudomonadota</taxon>
        <taxon>Alphaproteobacteria</taxon>
        <taxon>Hyphomicrobiales</taxon>
        <taxon>Phyllobacteriaceae</taxon>
        <taxon>Mesorhizobium</taxon>
    </lineage>
</organism>
<dbReference type="OrthoDB" id="66828at2"/>
<keyword evidence="1" id="KW-0732">Signal</keyword>
<comment type="caution">
    <text evidence="2">The sequence shown here is derived from an EMBL/GenBank/DDBJ whole genome shotgun (WGS) entry which is preliminary data.</text>
</comment>
<reference evidence="3" key="1">
    <citation type="submission" date="2016-06" db="EMBL/GenBank/DDBJ databases">
        <title>NZP2037 Pacbio-Illumina hybrid assembly.</title>
        <authorList>
            <person name="Ramsay J.P."/>
        </authorList>
    </citation>
    <scope>NUCLEOTIDE SEQUENCE [LARGE SCALE GENOMIC DNA]</scope>
    <source>
        <strain evidence="3">R7ANS::ICEMlSym2042</strain>
    </source>
</reference>
<evidence type="ECO:0000313" key="2">
    <source>
        <dbReference type="EMBL" id="OBP83410.1"/>
    </source>
</evidence>
<accession>A0A1A5IWA8</accession>
<gene>
    <name evidence="2" type="ORF">BAE39_08015</name>
</gene>
<feature type="signal peptide" evidence="1">
    <location>
        <begin position="1"/>
        <end position="25"/>
    </location>
</feature>
<name>A0A1A5IWA8_RHILI</name>
<protein>
    <submittedName>
        <fullName evidence="2">Uncharacterized protein</fullName>
    </submittedName>
</protein>
<feature type="chain" id="PRO_5009827201" evidence="1">
    <location>
        <begin position="26"/>
        <end position="151"/>
    </location>
</feature>
<sequence>MGTTRRTFLWSFSILCFGFGQAAMAKDEPFKPGQTWTYRGATPISSRVIIGAVDNLEGEDQPVVSISVTDAPIPNDGKPLQTVPHLPIAANQLRESVVELEGTGTIPDGFGHGYGLWRQAYDSGKGGYFTISVEEIVGLLRSQLGQQPVAK</sequence>
<dbReference type="EMBL" id="LZTJ01000001">
    <property type="protein sequence ID" value="OBP83410.1"/>
    <property type="molecule type" value="Genomic_DNA"/>
</dbReference>
<dbReference type="Proteomes" id="UP000093748">
    <property type="component" value="Unassembled WGS sequence"/>
</dbReference>
<proteinExistence type="predicted"/>
<dbReference type="AlphaFoldDB" id="A0A1A5IWA8"/>